<reference evidence="11" key="1">
    <citation type="submission" date="2020-10" db="EMBL/GenBank/DDBJ databases">
        <authorList>
            <person name="Gilroy R."/>
        </authorList>
    </citation>
    <scope>NUCLEOTIDE SEQUENCE</scope>
    <source>
        <strain evidence="11">35461</strain>
    </source>
</reference>
<dbReference type="InterPro" id="IPR003811">
    <property type="entry name" value="G3P_acylTferase_PlsY"/>
</dbReference>
<comment type="similarity">
    <text evidence="10">Belongs to the PlsY family.</text>
</comment>
<dbReference type="GO" id="GO:0005886">
    <property type="term" value="C:plasma membrane"/>
    <property type="evidence" value="ECO:0007669"/>
    <property type="project" value="UniProtKB-SubCell"/>
</dbReference>
<organism evidence="11 12">
    <name type="scientific">Candidatus Spyradenecus faecavium</name>
    <dbReference type="NCBI Taxonomy" id="2840947"/>
    <lineage>
        <taxon>Bacteria</taxon>
        <taxon>Pseudomonadati</taxon>
        <taxon>Lentisphaerota</taxon>
        <taxon>Lentisphaeria</taxon>
        <taxon>Lentisphaerales</taxon>
        <taxon>Lentisphaeraceae</taxon>
        <taxon>Lentisphaeraceae incertae sedis</taxon>
        <taxon>Candidatus Spyradenecus</taxon>
    </lineage>
</organism>
<comment type="function">
    <text evidence="10">Catalyzes the transfer of an acyl group from acyl-phosphate (acyl-PO(4)) to glycerol-3-phosphate (G3P) to form lysophosphatidic acid (LPA). This enzyme utilizes acyl-phosphate as fatty acyl donor, but not acyl-CoA or acyl-ACP.</text>
</comment>
<dbReference type="PANTHER" id="PTHR30309">
    <property type="entry name" value="INNER MEMBRANE PROTEIN YGIH"/>
    <property type="match status" value="1"/>
</dbReference>
<evidence type="ECO:0000256" key="7">
    <source>
        <dbReference type="ARBA" id="ARBA00023136"/>
    </source>
</evidence>
<evidence type="ECO:0000256" key="4">
    <source>
        <dbReference type="ARBA" id="ARBA00022692"/>
    </source>
</evidence>
<feature type="transmembrane region" description="Helical" evidence="10">
    <location>
        <begin position="12"/>
        <end position="31"/>
    </location>
</feature>
<feature type="transmembrane region" description="Helical" evidence="10">
    <location>
        <begin position="154"/>
        <end position="174"/>
    </location>
</feature>
<keyword evidence="11" id="KW-0012">Acyltransferase</keyword>
<feature type="transmembrane region" description="Helical" evidence="10">
    <location>
        <begin position="123"/>
        <end position="147"/>
    </location>
</feature>
<comment type="pathway">
    <text evidence="10">Lipid metabolism; phospholipid metabolism.</text>
</comment>
<dbReference type="GO" id="GO:0043772">
    <property type="term" value="F:acyl-phosphate glycerol-3-phosphate acyltransferase activity"/>
    <property type="evidence" value="ECO:0007669"/>
    <property type="project" value="UniProtKB-UniRule"/>
</dbReference>
<reference evidence="11" key="2">
    <citation type="journal article" date="2021" name="PeerJ">
        <title>Extensive microbial diversity within the chicken gut microbiome revealed by metagenomics and culture.</title>
        <authorList>
            <person name="Gilroy R."/>
            <person name="Ravi A."/>
            <person name="Getino M."/>
            <person name="Pursley I."/>
            <person name="Horton D.L."/>
            <person name="Alikhan N.F."/>
            <person name="Baker D."/>
            <person name="Gharbi K."/>
            <person name="Hall N."/>
            <person name="Watson M."/>
            <person name="Adriaenssens E.M."/>
            <person name="Foster-Nyarko E."/>
            <person name="Jarju S."/>
            <person name="Secka A."/>
            <person name="Antonio M."/>
            <person name="Oren A."/>
            <person name="Chaudhuri R.R."/>
            <person name="La Ragione R."/>
            <person name="Hildebrand F."/>
            <person name="Pallen M.J."/>
        </authorList>
    </citation>
    <scope>NUCLEOTIDE SEQUENCE</scope>
    <source>
        <strain evidence="11">35461</strain>
    </source>
</reference>
<evidence type="ECO:0000256" key="6">
    <source>
        <dbReference type="ARBA" id="ARBA00023098"/>
    </source>
</evidence>
<evidence type="ECO:0000256" key="10">
    <source>
        <dbReference type="HAMAP-Rule" id="MF_01043"/>
    </source>
</evidence>
<dbReference type="AlphaFoldDB" id="A0A9D1T2M9"/>
<evidence type="ECO:0000313" key="11">
    <source>
        <dbReference type="EMBL" id="HIV09161.1"/>
    </source>
</evidence>
<evidence type="ECO:0000256" key="5">
    <source>
        <dbReference type="ARBA" id="ARBA00022989"/>
    </source>
</evidence>
<keyword evidence="6 10" id="KW-0443">Lipid metabolism</keyword>
<proteinExistence type="inferred from homology"/>
<keyword evidence="4 10" id="KW-0812">Transmembrane</keyword>
<keyword evidence="5 10" id="KW-1133">Transmembrane helix</keyword>
<evidence type="ECO:0000256" key="9">
    <source>
        <dbReference type="ARBA" id="ARBA00023264"/>
    </source>
</evidence>
<dbReference type="Proteomes" id="UP000886845">
    <property type="component" value="Unassembled WGS sequence"/>
</dbReference>
<dbReference type="HAMAP" id="MF_01043">
    <property type="entry name" value="PlsY"/>
    <property type="match status" value="1"/>
</dbReference>
<comment type="subcellular location">
    <subcellularLocation>
        <location evidence="10">Cell membrane</location>
        <topology evidence="10">Multi-pass membrane protein</topology>
    </subcellularLocation>
</comment>
<sequence>MILESLPDALNAVTALLAAYLLGAVPFGLLIGKARGVDVRDVGSRNIGATNVFRCVGPAWGVLAFLCDMLKGFGGVWCAALPLLWGAELPAGSALLLRVLCGTAAMLGHIFPVWLGFRGGKGVSTALGLLVGVAPLAAGLGFALWVVAFLLSRYVSLASCLAAVAVGALVWTPLYAGRPLWFAVLLTILAALAILKHRANLARLAKGTENRFAFTAKQRAARDAKTKEQTP</sequence>
<accession>A0A9D1T2M9</accession>
<dbReference type="Pfam" id="PF02660">
    <property type="entry name" value="G3P_acyltransf"/>
    <property type="match status" value="1"/>
</dbReference>
<feature type="transmembrane region" description="Helical" evidence="10">
    <location>
        <begin position="95"/>
        <end position="117"/>
    </location>
</feature>
<dbReference type="GO" id="GO:0008654">
    <property type="term" value="P:phospholipid biosynthetic process"/>
    <property type="evidence" value="ECO:0007669"/>
    <property type="project" value="UniProtKB-UniRule"/>
</dbReference>
<evidence type="ECO:0000256" key="3">
    <source>
        <dbReference type="ARBA" id="ARBA00022679"/>
    </source>
</evidence>
<dbReference type="EC" id="2.3.1.275" evidence="10"/>
<keyword evidence="9 10" id="KW-1208">Phospholipid metabolism</keyword>
<protein>
    <recommendedName>
        <fullName evidence="10">Glycerol-3-phosphate acyltransferase</fullName>
    </recommendedName>
    <alternativeName>
        <fullName evidence="10">Acyl-PO4 G3P acyltransferase</fullName>
    </alternativeName>
    <alternativeName>
        <fullName evidence="10">Acyl-phosphate--glycerol-3-phosphate acyltransferase</fullName>
    </alternativeName>
    <alternativeName>
        <fullName evidence="10">G3P acyltransferase</fullName>
        <shortName evidence="10">GPAT</shortName>
        <ecNumber evidence="10">2.3.1.275</ecNumber>
    </alternativeName>
    <alternativeName>
        <fullName evidence="10">Lysophosphatidic acid synthase</fullName>
        <shortName evidence="10">LPA synthase</shortName>
    </alternativeName>
</protein>
<keyword evidence="1 10" id="KW-1003">Cell membrane</keyword>
<keyword evidence="7 10" id="KW-0472">Membrane</keyword>
<evidence type="ECO:0000313" key="12">
    <source>
        <dbReference type="Proteomes" id="UP000886845"/>
    </source>
</evidence>
<feature type="transmembrane region" description="Helical" evidence="10">
    <location>
        <begin position="180"/>
        <end position="196"/>
    </location>
</feature>
<comment type="caution">
    <text evidence="11">The sequence shown here is derived from an EMBL/GenBank/DDBJ whole genome shotgun (WGS) entry which is preliminary data.</text>
</comment>
<dbReference type="EMBL" id="DVOR01000112">
    <property type="protein sequence ID" value="HIV09161.1"/>
    <property type="molecule type" value="Genomic_DNA"/>
</dbReference>
<dbReference type="NCBIfam" id="TIGR00023">
    <property type="entry name" value="glycerol-3-phosphate 1-O-acyltransferase PlsY"/>
    <property type="match status" value="1"/>
</dbReference>
<name>A0A9D1T2M9_9BACT</name>
<evidence type="ECO:0000256" key="8">
    <source>
        <dbReference type="ARBA" id="ARBA00023209"/>
    </source>
</evidence>
<evidence type="ECO:0000256" key="2">
    <source>
        <dbReference type="ARBA" id="ARBA00022516"/>
    </source>
</evidence>
<comment type="catalytic activity">
    <reaction evidence="10">
        <text>an acyl phosphate + sn-glycerol 3-phosphate = a 1-acyl-sn-glycero-3-phosphate + phosphate</text>
        <dbReference type="Rhea" id="RHEA:34075"/>
        <dbReference type="ChEBI" id="CHEBI:43474"/>
        <dbReference type="ChEBI" id="CHEBI:57597"/>
        <dbReference type="ChEBI" id="CHEBI:57970"/>
        <dbReference type="ChEBI" id="CHEBI:59918"/>
        <dbReference type="EC" id="2.3.1.275"/>
    </reaction>
</comment>
<gene>
    <name evidence="10 11" type="primary">plsY</name>
    <name evidence="11" type="ORF">IAC79_03500</name>
</gene>
<keyword evidence="3 10" id="KW-0808">Transferase</keyword>
<dbReference type="SMART" id="SM01207">
    <property type="entry name" value="G3P_acyltransf"/>
    <property type="match status" value="1"/>
</dbReference>
<keyword evidence="2 10" id="KW-0444">Lipid biosynthesis</keyword>
<comment type="subunit">
    <text evidence="10">Probably interacts with PlsX.</text>
</comment>
<keyword evidence="8 10" id="KW-0594">Phospholipid biosynthesis</keyword>
<evidence type="ECO:0000256" key="1">
    <source>
        <dbReference type="ARBA" id="ARBA00022475"/>
    </source>
</evidence>
<dbReference type="PANTHER" id="PTHR30309:SF0">
    <property type="entry name" value="GLYCEROL-3-PHOSPHATE ACYLTRANSFERASE-RELATED"/>
    <property type="match status" value="1"/>
</dbReference>